<keyword evidence="3" id="KW-1185">Reference proteome</keyword>
<feature type="region of interest" description="Disordered" evidence="1">
    <location>
        <begin position="220"/>
        <end position="289"/>
    </location>
</feature>
<dbReference type="Proteomes" id="UP000324897">
    <property type="component" value="Chromosome 1"/>
</dbReference>
<dbReference type="Gramene" id="TVU28576">
    <property type="protein sequence ID" value="TVU28576"/>
    <property type="gene ID" value="EJB05_20098"/>
</dbReference>
<dbReference type="AlphaFoldDB" id="A0A5J9UY54"/>
<dbReference type="EMBL" id="RWGY01000011">
    <property type="protein sequence ID" value="TVU28576.1"/>
    <property type="molecule type" value="Genomic_DNA"/>
</dbReference>
<comment type="caution">
    <text evidence="2">The sequence shown here is derived from an EMBL/GenBank/DDBJ whole genome shotgun (WGS) entry which is preliminary data.</text>
</comment>
<feature type="non-terminal residue" evidence="2">
    <location>
        <position position="1"/>
    </location>
</feature>
<reference evidence="2 3" key="1">
    <citation type="journal article" date="2019" name="Sci. Rep.">
        <title>A high-quality genome of Eragrostis curvula grass provides insights into Poaceae evolution and supports new strategies to enhance forage quality.</title>
        <authorList>
            <person name="Carballo J."/>
            <person name="Santos B.A.C.M."/>
            <person name="Zappacosta D."/>
            <person name="Garbus I."/>
            <person name="Selva J.P."/>
            <person name="Gallo C.A."/>
            <person name="Diaz A."/>
            <person name="Albertini E."/>
            <person name="Caccamo M."/>
            <person name="Echenique V."/>
        </authorList>
    </citation>
    <scope>NUCLEOTIDE SEQUENCE [LARGE SCALE GENOMIC DNA]</scope>
    <source>
        <strain evidence="3">cv. Victoria</strain>
        <tissue evidence="2">Leaf</tissue>
    </source>
</reference>
<gene>
    <name evidence="2" type="ORF">EJB05_20098</name>
</gene>
<feature type="compositionally biased region" description="Polar residues" evidence="1">
    <location>
        <begin position="252"/>
        <end position="289"/>
    </location>
</feature>
<evidence type="ECO:0000313" key="3">
    <source>
        <dbReference type="Proteomes" id="UP000324897"/>
    </source>
</evidence>
<evidence type="ECO:0000256" key="1">
    <source>
        <dbReference type="SAM" id="MobiDB-lite"/>
    </source>
</evidence>
<name>A0A5J9UY54_9POAL</name>
<dbReference type="OrthoDB" id="439808at2759"/>
<organism evidence="2 3">
    <name type="scientific">Eragrostis curvula</name>
    <name type="common">weeping love grass</name>
    <dbReference type="NCBI Taxonomy" id="38414"/>
    <lineage>
        <taxon>Eukaryota</taxon>
        <taxon>Viridiplantae</taxon>
        <taxon>Streptophyta</taxon>
        <taxon>Embryophyta</taxon>
        <taxon>Tracheophyta</taxon>
        <taxon>Spermatophyta</taxon>
        <taxon>Magnoliopsida</taxon>
        <taxon>Liliopsida</taxon>
        <taxon>Poales</taxon>
        <taxon>Poaceae</taxon>
        <taxon>PACMAD clade</taxon>
        <taxon>Chloridoideae</taxon>
        <taxon>Eragrostideae</taxon>
        <taxon>Eragrostidinae</taxon>
        <taxon>Eragrostis</taxon>
    </lineage>
</organism>
<protein>
    <submittedName>
        <fullName evidence="2">Uncharacterized protein</fullName>
    </submittedName>
</protein>
<proteinExistence type="predicted"/>
<accession>A0A5J9UY54</accession>
<evidence type="ECO:0000313" key="2">
    <source>
        <dbReference type="EMBL" id="TVU28576.1"/>
    </source>
</evidence>
<sequence>MDGITLFLCRERRSRARAPLAGAAADGLAIQDAVADGPASRRRDVLSSSSVRVSALISCAFSFGVVIRYQVVELLFSGRRTTQNSAFVDGAFTDLTAACVSLSQNRGHVAFTAQLSVIVSLTGQIWWGSSSAQSLLIFYNALKSCYANFCRFWYPPDYPYQQAFYNSQMLQHYYSQLYGTTSSPAGPPYQYMGYMPGGSGPRTGFSPMQQHARPFFQQPTAQMEGSFPPGPSLPPNFRLQLPPHAVSRQPDDTSGPQSNQPSPANEVTSTDNQEASRPITSNSDPNTSN</sequence>